<reference evidence="2" key="1">
    <citation type="submission" date="2021-12" db="EMBL/GenBank/DDBJ databases">
        <authorList>
            <person name="Martin H S."/>
        </authorList>
    </citation>
    <scope>NUCLEOTIDE SEQUENCE</scope>
</reference>
<keyword evidence="3" id="KW-1185">Reference proteome</keyword>
<feature type="region of interest" description="Disordered" evidence="1">
    <location>
        <begin position="25"/>
        <end position="77"/>
    </location>
</feature>
<gene>
    <name evidence="2" type="ORF">BINO364_LOCUS11257</name>
</gene>
<feature type="non-terminal residue" evidence="2">
    <location>
        <position position="77"/>
    </location>
</feature>
<evidence type="ECO:0000313" key="3">
    <source>
        <dbReference type="Proteomes" id="UP000838878"/>
    </source>
</evidence>
<sequence>MSCVRAGTTGGGKFLWCSIGHTGRHMEREGAGGSHARATGPRNVPDRLATSVQTGATHEPSASHRHVPLVSRTYPYI</sequence>
<dbReference type="Proteomes" id="UP000838878">
    <property type="component" value="Chromosome 5"/>
</dbReference>
<evidence type="ECO:0000313" key="2">
    <source>
        <dbReference type="EMBL" id="CAH0725696.1"/>
    </source>
</evidence>
<accession>A0A8J9YFE3</accession>
<evidence type="ECO:0000256" key="1">
    <source>
        <dbReference type="SAM" id="MobiDB-lite"/>
    </source>
</evidence>
<name>A0A8J9YFE3_9NEOP</name>
<protein>
    <submittedName>
        <fullName evidence="2">Uncharacterized protein</fullName>
    </submittedName>
</protein>
<dbReference type="EMBL" id="OV170225">
    <property type="protein sequence ID" value="CAH0725696.1"/>
    <property type="molecule type" value="Genomic_DNA"/>
</dbReference>
<proteinExistence type="predicted"/>
<organism evidence="2 3">
    <name type="scientific">Brenthis ino</name>
    <name type="common">lesser marbled fritillary</name>
    <dbReference type="NCBI Taxonomy" id="405034"/>
    <lineage>
        <taxon>Eukaryota</taxon>
        <taxon>Metazoa</taxon>
        <taxon>Ecdysozoa</taxon>
        <taxon>Arthropoda</taxon>
        <taxon>Hexapoda</taxon>
        <taxon>Insecta</taxon>
        <taxon>Pterygota</taxon>
        <taxon>Neoptera</taxon>
        <taxon>Endopterygota</taxon>
        <taxon>Lepidoptera</taxon>
        <taxon>Glossata</taxon>
        <taxon>Ditrysia</taxon>
        <taxon>Papilionoidea</taxon>
        <taxon>Nymphalidae</taxon>
        <taxon>Heliconiinae</taxon>
        <taxon>Argynnini</taxon>
        <taxon>Brenthis</taxon>
    </lineage>
</organism>
<dbReference type="AlphaFoldDB" id="A0A8J9YFE3"/>